<keyword evidence="2" id="KW-1185">Reference proteome</keyword>
<evidence type="ECO:0000313" key="1">
    <source>
        <dbReference type="EMBL" id="AYO30629.1"/>
    </source>
</evidence>
<accession>A0A3G2R5G6</accession>
<proteinExistence type="predicted"/>
<reference evidence="1 2" key="1">
    <citation type="submission" date="2018-10" db="EMBL/GenBank/DDBJ databases">
        <authorList>
            <person name="Zhang X."/>
        </authorList>
    </citation>
    <scope>NUCLEOTIDE SEQUENCE [LARGE SCALE GENOMIC DNA]</scope>
    <source>
        <strain evidence="1 2">SK-G1</strain>
    </source>
</reference>
<gene>
    <name evidence="1" type="ORF">D2962_08325</name>
</gene>
<dbReference type="AlphaFoldDB" id="A0A3G2R5G6"/>
<protein>
    <submittedName>
        <fullName evidence="1">Uncharacterized protein</fullName>
    </submittedName>
</protein>
<sequence length="82" mass="9166">MGAQIIKRKAGKMPEITTVGEGGSHQISYNSDGHIVIRYIYSQNDDTLIALDGFTSGLLKRFIHESLTYNNRPQRVDNGIPF</sequence>
<organism evidence="1 2">
    <name type="scientific">Biomaibacter acetigenes</name>
    <dbReference type="NCBI Taxonomy" id="2316383"/>
    <lineage>
        <taxon>Bacteria</taxon>
        <taxon>Bacillati</taxon>
        <taxon>Bacillota</taxon>
        <taxon>Clostridia</taxon>
        <taxon>Thermosediminibacterales</taxon>
        <taxon>Tepidanaerobacteraceae</taxon>
        <taxon>Biomaibacter</taxon>
    </lineage>
</organism>
<name>A0A3G2R5G6_9FIRM</name>
<dbReference type="EMBL" id="CP033169">
    <property type="protein sequence ID" value="AYO30629.1"/>
    <property type="molecule type" value="Genomic_DNA"/>
</dbReference>
<dbReference type="KEGG" id="bacg:D2962_08325"/>
<evidence type="ECO:0000313" key="2">
    <source>
        <dbReference type="Proteomes" id="UP000280960"/>
    </source>
</evidence>
<dbReference type="RefSeq" id="WP_122014719.1">
    <property type="nucleotide sequence ID" value="NZ_CP033169.1"/>
</dbReference>
<dbReference type="Proteomes" id="UP000280960">
    <property type="component" value="Chromosome"/>
</dbReference>